<proteinExistence type="predicted"/>
<evidence type="ECO:0000313" key="2">
    <source>
        <dbReference type="Proteomes" id="UP001207468"/>
    </source>
</evidence>
<accession>A0ACC0UGY3</accession>
<dbReference type="Proteomes" id="UP001207468">
    <property type="component" value="Unassembled WGS sequence"/>
</dbReference>
<organism evidence="1 2">
    <name type="scientific">Russula earlei</name>
    <dbReference type="NCBI Taxonomy" id="71964"/>
    <lineage>
        <taxon>Eukaryota</taxon>
        <taxon>Fungi</taxon>
        <taxon>Dikarya</taxon>
        <taxon>Basidiomycota</taxon>
        <taxon>Agaricomycotina</taxon>
        <taxon>Agaricomycetes</taxon>
        <taxon>Russulales</taxon>
        <taxon>Russulaceae</taxon>
        <taxon>Russula</taxon>
    </lineage>
</organism>
<gene>
    <name evidence="1" type="ORF">F5148DRAFT_639433</name>
</gene>
<keyword evidence="2" id="KW-1185">Reference proteome</keyword>
<dbReference type="EMBL" id="JAGFNK010000049">
    <property type="protein sequence ID" value="KAI9510107.1"/>
    <property type="molecule type" value="Genomic_DNA"/>
</dbReference>
<protein>
    <submittedName>
        <fullName evidence="1">Uncharacterized protein</fullName>
    </submittedName>
</protein>
<comment type="caution">
    <text evidence="1">The sequence shown here is derived from an EMBL/GenBank/DDBJ whole genome shotgun (WGS) entry which is preliminary data.</text>
</comment>
<sequence length="116" mass="12976">MRILSYSYLLQVCVLFFNSCYNSSFIGAGMANPLAPSVARCSSPHSFCLCAIDRFRLSVNTQLNGLFRSLSITLIFSFAWTALFRPILRERCSLSILTTAICLCLCCCVRTQPSRI</sequence>
<name>A0ACC0UGY3_9AGAM</name>
<reference evidence="1" key="1">
    <citation type="submission" date="2021-03" db="EMBL/GenBank/DDBJ databases">
        <title>Evolutionary priming and transition to the ectomycorrhizal habit in an iconic lineage of mushroom-forming fungi: is preadaptation a requirement?</title>
        <authorList>
            <consortium name="DOE Joint Genome Institute"/>
            <person name="Looney B.P."/>
            <person name="Miyauchi S."/>
            <person name="Morin E."/>
            <person name="Drula E."/>
            <person name="Courty P.E."/>
            <person name="Chicoki N."/>
            <person name="Fauchery L."/>
            <person name="Kohler A."/>
            <person name="Kuo A."/>
            <person name="LaButti K."/>
            <person name="Pangilinan J."/>
            <person name="Lipzen A."/>
            <person name="Riley R."/>
            <person name="Andreopoulos W."/>
            <person name="He G."/>
            <person name="Johnson J."/>
            <person name="Barry K.W."/>
            <person name="Grigoriev I.V."/>
            <person name="Nagy L."/>
            <person name="Hibbett D."/>
            <person name="Henrissat B."/>
            <person name="Matheny P.B."/>
            <person name="Labbe J."/>
            <person name="Martin A.F."/>
        </authorList>
    </citation>
    <scope>NUCLEOTIDE SEQUENCE</scope>
    <source>
        <strain evidence="1">BPL698</strain>
    </source>
</reference>
<evidence type="ECO:0000313" key="1">
    <source>
        <dbReference type="EMBL" id="KAI9510107.1"/>
    </source>
</evidence>